<organism evidence="1 2">
    <name type="scientific">Armillaria gallica</name>
    <name type="common">Bulbous honey fungus</name>
    <name type="synonym">Armillaria bulbosa</name>
    <dbReference type="NCBI Taxonomy" id="47427"/>
    <lineage>
        <taxon>Eukaryota</taxon>
        <taxon>Fungi</taxon>
        <taxon>Dikarya</taxon>
        <taxon>Basidiomycota</taxon>
        <taxon>Agaricomycotina</taxon>
        <taxon>Agaricomycetes</taxon>
        <taxon>Agaricomycetidae</taxon>
        <taxon>Agaricales</taxon>
        <taxon>Marasmiineae</taxon>
        <taxon>Physalacriaceae</taxon>
        <taxon>Armillaria</taxon>
    </lineage>
</organism>
<evidence type="ECO:0000313" key="1">
    <source>
        <dbReference type="EMBL" id="PBK83939.1"/>
    </source>
</evidence>
<dbReference type="Proteomes" id="UP000217790">
    <property type="component" value="Unassembled WGS sequence"/>
</dbReference>
<dbReference type="OrthoDB" id="3183767at2759"/>
<dbReference type="EMBL" id="KZ293702">
    <property type="protein sequence ID" value="PBK83939.1"/>
    <property type="molecule type" value="Genomic_DNA"/>
</dbReference>
<proteinExistence type="predicted"/>
<dbReference type="InParanoid" id="A0A2H3CLG9"/>
<accession>A0A2H3CLG9</accession>
<reference evidence="2" key="1">
    <citation type="journal article" date="2017" name="Nat. Ecol. Evol.">
        <title>Genome expansion and lineage-specific genetic innovations in the forest pathogenic fungi Armillaria.</title>
        <authorList>
            <person name="Sipos G."/>
            <person name="Prasanna A.N."/>
            <person name="Walter M.C."/>
            <person name="O'Connor E."/>
            <person name="Balint B."/>
            <person name="Krizsan K."/>
            <person name="Kiss B."/>
            <person name="Hess J."/>
            <person name="Varga T."/>
            <person name="Slot J."/>
            <person name="Riley R."/>
            <person name="Boka B."/>
            <person name="Rigling D."/>
            <person name="Barry K."/>
            <person name="Lee J."/>
            <person name="Mihaltcheva S."/>
            <person name="LaButti K."/>
            <person name="Lipzen A."/>
            <person name="Waldron R."/>
            <person name="Moloney N.M."/>
            <person name="Sperisen C."/>
            <person name="Kredics L."/>
            <person name="Vagvoelgyi C."/>
            <person name="Patrignani A."/>
            <person name="Fitzpatrick D."/>
            <person name="Nagy I."/>
            <person name="Doyle S."/>
            <person name="Anderson J.B."/>
            <person name="Grigoriev I.V."/>
            <person name="Gueldener U."/>
            <person name="Muensterkoetter M."/>
            <person name="Nagy L.G."/>
        </authorList>
    </citation>
    <scope>NUCLEOTIDE SEQUENCE [LARGE SCALE GENOMIC DNA]</scope>
    <source>
        <strain evidence="2">Ar21-2</strain>
    </source>
</reference>
<gene>
    <name evidence="1" type="ORF">ARMGADRAFT_1000661</name>
</gene>
<protein>
    <submittedName>
        <fullName evidence="1">Uncharacterized protein</fullName>
    </submittedName>
</protein>
<dbReference type="OMA" id="QTHANIM"/>
<keyword evidence="2" id="KW-1185">Reference proteome</keyword>
<sequence length="212" mass="24901">MDFIPKLKDHILHRLFEHETDPTVTTKHHNSLFLVNNRIYCHKILRINYTTYDVRRDQDSINPRTRSDVMVLANDTEHSHPYWYARVIGVFHTYAQYNDLDSDDIVPVPFRVDFLWVRWYGLDSDRKSVGGFKTKRPHCIGFVDSDDPDAFGFLNPDDVIRAVHLEPVFARGRTSDFLPSSIARRPDEQGKDWVPVDSLDFTLISCQYMYVH</sequence>
<name>A0A2H3CLG9_ARMGA</name>
<dbReference type="AlphaFoldDB" id="A0A2H3CLG9"/>
<evidence type="ECO:0000313" key="2">
    <source>
        <dbReference type="Proteomes" id="UP000217790"/>
    </source>
</evidence>
<dbReference type="STRING" id="47427.A0A2H3CLG9"/>